<accession>A0A9W8MN94</accession>
<evidence type="ECO:0000256" key="7">
    <source>
        <dbReference type="ARBA" id="ARBA00023136"/>
    </source>
</evidence>
<comment type="subunit">
    <text evidence="10">Component of the conserved oligomeric Golgi complex.</text>
</comment>
<feature type="domain" description="Conserved Oligomeric Golgi complex subunit 6 C-terminal" evidence="13">
    <location>
        <begin position="201"/>
        <end position="587"/>
    </location>
</feature>
<keyword evidence="6 10" id="KW-0333">Golgi apparatus</keyword>
<feature type="region of interest" description="Disordered" evidence="11">
    <location>
        <begin position="643"/>
        <end position="715"/>
    </location>
</feature>
<dbReference type="InterPro" id="IPR048368">
    <property type="entry name" value="COG6_N"/>
</dbReference>
<evidence type="ECO:0000256" key="8">
    <source>
        <dbReference type="ARBA" id="ARBA00031348"/>
    </source>
</evidence>
<dbReference type="Pfam" id="PF06419">
    <property type="entry name" value="COG6_N"/>
    <property type="match status" value="1"/>
</dbReference>
<dbReference type="PANTHER" id="PTHR21506">
    <property type="entry name" value="COMPONENT OF OLIGOMERIC GOLGI COMPLEX 6"/>
    <property type="match status" value="1"/>
</dbReference>
<dbReference type="GO" id="GO:0015031">
    <property type="term" value="P:protein transport"/>
    <property type="evidence" value="ECO:0007669"/>
    <property type="project" value="UniProtKB-KW"/>
</dbReference>
<feature type="compositionally biased region" description="Acidic residues" evidence="11">
    <location>
        <begin position="644"/>
        <end position="702"/>
    </location>
</feature>
<feature type="domain" description="Conserved oligomeric complex COG6 N-terminal" evidence="12">
    <location>
        <begin position="62"/>
        <end position="166"/>
    </location>
</feature>
<feature type="non-terminal residue" evidence="14">
    <location>
        <position position="1"/>
    </location>
</feature>
<keyword evidence="4 10" id="KW-0813">Transport</keyword>
<sequence length="715" mass="80031">MSSSSLTPTGTSQTKNPISLRLYKVLSTNFDDLATREALGTLSDLYGASGSDSAETYPGEYAAKARRNLRRDMENKLAESSHHFVKALGEVDLKLSELQVHIQAMHTACAEAEGQLQSTNEASKAVLERAGNLRDERQEVEDKKSIISLFLSKFTLSDDEVEAITSRDVPVGSMFFAAMDKTERIREDCRVLMAGEDGPSTAGLDIMSSTSTYLEQGYDKILRYLSNEFRSTSKDDPLFLQLEVSPVTREAVLRLKKRQELLTESLTLLSQTRQTSLLSSFLTALTRGGPSGLPRPIELHAHDPLRYVGDMLAWVHQAIAAEREFLESLFGVKGDGRMVGSVRSFAPRKGGEEAKEGEEVEEWIQELMDLAVVKLCVPLKNRVLQTVRSQESSIVSYKVANLLQFYLVTMSRTVGPEAVLTGTLREITQVSYQVFETSIETQSRALLQISLDPDDPSLTPPLFILDHAQVLREVMNVYQSSVLEDDGVATQDNGGDSAVDKSSDHDGVTPPFQKILDLAVDPIIESAVMKSEEKKKLRPRWDARVYVVNCLTYVQSVLEPFVAFTKKKQEGIQRVLEQRVREIVDEHKLHDQIHREALKRIVKAYEKICEEVGKEGNRYEAGMTLVGSERPFGRVYLLRSVFGLEEEESESEEEEEGESDDEDEDEDDEDEEEDEDEDEESGDEEDEEDEESEEDDEEEEEGGGQATAPAKPRPT</sequence>
<feature type="compositionally biased region" description="Basic and acidic residues" evidence="11">
    <location>
        <begin position="498"/>
        <end position="507"/>
    </location>
</feature>
<dbReference type="AlphaFoldDB" id="A0A9W8MN94"/>
<evidence type="ECO:0000256" key="3">
    <source>
        <dbReference type="ARBA" id="ARBA00020973"/>
    </source>
</evidence>
<comment type="caution">
    <text evidence="14">The sequence shown here is derived from an EMBL/GenBank/DDBJ whole genome shotgun (WGS) entry which is preliminary data.</text>
</comment>
<name>A0A9W8MN94_9AGAR</name>
<evidence type="ECO:0000259" key="12">
    <source>
        <dbReference type="Pfam" id="PF06419"/>
    </source>
</evidence>
<comment type="subcellular location">
    <subcellularLocation>
        <location evidence="1 10">Golgi apparatus membrane</location>
        <topology evidence="1 10">Peripheral membrane protein</topology>
    </subcellularLocation>
</comment>
<dbReference type="GO" id="GO:0000139">
    <property type="term" value="C:Golgi membrane"/>
    <property type="evidence" value="ECO:0007669"/>
    <property type="project" value="UniProtKB-SubCell"/>
</dbReference>
<comment type="function">
    <text evidence="9">Acts as a component of the peripheral membrane COG complex that is involved in intra-Golgi protein trafficking. COG is located at the cis-Golgi, and regulates tethering of retrograde intra-Golgi vesicles and possibly a number of other membrane trafficking events.</text>
</comment>
<protein>
    <recommendedName>
        <fullName evidence="3 10">Conserved oligomeric Golgi complex subunit 6</fullName>
        <shortName evidence="10">COG complex subunit 6</shortName>
    </recommendedName>
    <alternativeName>
        <fullName evidence="8 10">Component of oligomeric Golgi complex 6</fullName>
    </alternativeName>
</protein>
<dbReference type="EMBL" id="JANBPK010000139">
    <property type="protein sequence ID" value="KAJ2936217.1"/>
    <property type="molecule type" value="Genomic_DNA"/>
</dbReference>
<dbReference type="PANTHER" id="PTHR21506:SF0">
    <property type="entry name" value="CONSERVED OLIGOMERIC GOLGI COMPLEX SUBUNIT 6"/>
    <property type="match status" value="1"/>
</dbReference>
<evidence type="ECO:0000256" key="9">
    <source>
        <dbReference type="ARBA" id="ARBA00043873"/>
    </source>
</evidence>
<evidence type="ECO:0000313" key="15">
    <source>
        <dbReference type="Proteomes" id="UP001140091"/>
    </source>
</evidence>
<dbReference type="Proteomes" id="UP001140091">
    <property type="component" value="Unassembled WGS sequence"/>
</dbReference>
<evidence type="ECO:0000256" key="4">
    <source>
        <dbReference type="ARBA" id="ARBA00022448"/>
    </source>
</evidence>
<comment type="function">
    <text evidence="10">Acts as component of the peripheral membrane COG complex that is involved in intra-Golgi protein trafficking. COG is located at the cis-Golgi, and regulates tethering of retrograde intra-Golgi vesicles and possibly a number of other membrane trafficking events.</text>
</comment>
<proteinExistence type="inferred from homology"/>
<evidence type="ECO:0000313" key="14">
    <source>
        <dbReference type="EMBL" id="KAJ2936217.1"/>
    </source>
</evidence>
<evidence type="ECO:0000256" key="1">
    <source>
        <dbReference type="ARBA" id="ARBA00004395"/>
    </source>
</evidence>
<evidence type="ECO:0000256" key="11">
    <source>
        <dbReference type="SAM" id="MobiDB-lite"/>
    </source>
</evidence>
<evidence type="ECO:0000259" key="13">
    <source>
        <dbReference type="Pfam" id="PF20653"/>
    </source>
</evidence>
<evidence type="ECO:0000256" key="2">
    <source>
        <dbReference type="ARBA" id="ARBA00011023"/>
    </source>
</evidence>
<organism evidence="14 15">
    <name type="scientific">Candolleomyces eurysporus</name>
    <dbReference type="NCBI Taxonomy" id="2828524"/>
    <lineage>
        <taxon>Eukaryota</taxon>
        <taxon>Fungi</taxon>
        <taxon>Dikarya</taxon>
        <taxon>Basidiomycota</taxon>
        <taxon>Agaricomycotina</taxon>
        <taxon>Agaricomycetes</taxon>
        <taxon>Agaricomycetidae</taxon>
        <taxon>Agaricales</taxon>
        <taxon>Agaricineae</taxon>
        <taxon>Psathyrellaceae</taxon>
        <taxon>Candolleomyces</taxon>
    </lineage>
</organism>
<keyword evidence="7 10" id="KW-0472">Membrane</keyword>
<evidence type="ECO:0000256" key="5">
    <source>
        <dbReference type="ARBA" id="ARBA00022927"/>
    </source>
</evidence>
<dbReference type="GO" id="GO:0017119">
    <property type="term" value="C:Golgi transport complex"/>
    <property type="evidence" value="ECO:0007669"/>
    <property type="project" value="UniProtKB-UniRule"/>
</dbReference>
<evidence type="ECO:0000256" key="6">
    <source>
        <dbReference type="ARBA" id="ARBA00023034"/>
    </source>
</evidence>
<dbReference type="Pfam" id="PF20653">
    <property type="entry name" value="COG6_C"/>
    <property type="match status" value="1"/>
</dbReference>
<dbReference type="InterPro" id="IPR010490">
    <property type="entry name" value="COG6"/>
</dbReference>
<evidence type="ECO:0000256" key="10">
    <source>
        <dbReference type="RuleBase" id="RU365075"/>
    </source>
</evidence>
<dbReference type="InterPro" id="IPR048369">
    <property type="entry name" value="COG6_C"/>
</dbReference>
<keyword evidence="15" id="KW-1185">Reference proteome</keyword>
<gene>
    <name evidence="14" type="ORF">H1R20_g879</name>
</gene>
<feature type="region of interest" description="Disordered" evidence="11">
    <location>
        <begin position="486"/>
        <end position="508"/>
    </location>
</feature>
<dbReference type="OrthoDB" id="272987at2759"/>
<reference evidence="14" key="1">
    <citation type="submission" date="2022-06" db="EMBL/GenBank/DDBJ databases">
        <title>Genome Sequence of Candolleomyces eurysporus.</title>
        <authorList>
            <person name="Buettner E."/>
        </authorList>
    </citation>
    <scope>NUCLEOTIDE SEQUENCE</scope>
    <source>
        <strain evidence="14">VTCC 930004</strain>
    </source>
</reference>
<dbReference type="SMART" id="SM01087">
    <property type="entry name" value="COG6"/>
    <property type="match status" value="1"/>
</dbReference>
<keyword evidence="5 10" id="KW-0653">Protein transport</keyword>
<dbReference type="GO" id="GO:0006891">
    <property type="term" value="P:intra-Golgi vesicle-mediated transport"/>
    <property type="evidence" value="ECO:0007669"/>
    <property type="project" value="UniProtKB-UniRule"/>
</dbReference>
<comment type="similarity">
    <text evidence="2 10">Belongs to the COG6 family.</text>
</comment>